<feature type="transmembrane region" description="Helical" evidence="1">
    <location>
        <begin position="111"/>
        <end position="136"/>
    </location>
</feature>
<feature type="transmembrane region" description="Helical" evidence="1">
    <location>
        <begin position="142"/>
        <end position="162"/>
    </location>
</feature>
<dbReference type="RefSeq" id="WP_221235940.1">
    <property type="nucleotide sequence ID" value="NZ_BMHZ01000001.1"/>
</dbReference>
<keyword evidence="1" id="KW-0812">Transmembrane</keyword>
<dbReference type="Pfam" id="PF01066">
    <property type="entry name" value="CDP-OH_P_transf"/>
    <property type="match status" value="1"/>
</dbReference>
<proteinExistence type="predicted"/>
<reference evidence="5" key="2">
    <citation type="journal article" date="2019" name="Int. J. Syst. Evol. Microbiol.">
        <title>The Global Catalogue of Microorganisms (GCM) 10K type strain sequencing project: providing services to taxonomists for standard genome sequencing and annotation.</title>
        <authorList>
            <consortium name="The Broad Institute Genomics Platform"/>
            <consortium name="The Broad Institute Genome Sequencing Center for Infectious Disease"/>
            <person name="Wu L."/>
            <person name="Ma J."/>
        </authorList>
    </citation>
    <scope>NUCLEOTIDE SEQUENCE [LARGE SCALE GENOMIC DNA]</scope>
    <source>
        <strain evidence="5">CGMCC 1.15287</strain>
    </source>
</reference>
<keyword evidence="1" id="KW-1133">Transmembrane helix</keyword>
<evidence type="ECO:0000313" key="2">
    <source>
        <dbReference type="EMBL" id="GGG91696.1"/>
    </source>
</evidence>
<keyword evidence="5" id="KW-1185">Reference proteome</keyword>
<dbReference type="Gene3D" id="1.20.120.1760">
    <property type="match status" value="1"/>
</dbReference>
<comment type="caution">
    <text evidence="3">The sequence shown here is derived from an EMBL/GenBank/DDBJ whole genome shotgun (WGS) entry which is preliminary data.</text>
</comment>
<dbReference type="Proteomes" id="UP000532273">
    <property type="component" value="Unassembled WGS sequence"/>
</dbReference>
<name>A0A7W6KD91_9SPHI</name>
<dbReference type="EMBL" id="JACIEF010000002">
    <property type="protein sequence ID" value="MBB4108605.1"/>
    <property type="molecule type" value="Genomic_DNA"/>
</dbReference>
<reference evidence="3 4" key="3">
    <citation type="submission" date="2020-08" db="EMBL/GenBank/DDBJ databases">
        <title>Genomic Encyclopedia of Type Strains, Phase IV (KMG-IV): sequencing the most valuable type-strain genomes for metagenomic binning, comparative biology and taxonomic classification.</title>
        <authorList>
            <person name="Goeker M."/>
        </authorList>
    </citation>
    <scope>NUCLEOTIDE SEQUENCE [LARGE SCALE GENOMIC DNA]</scope>
    <source>
        <strain evidence="3 4">DSM 100774</strain>
    </source>
</reference>
<evidence type="ECO:0000256" key="1">
    <source>
        <dbReference type="SAM" id="Phobius"/>
    </source>
</evidence>
<dbReference type="Proteomes" id="UP000642938">
    <property type="component" value="Unassembled WGS sequence"/>
</dbReference>
<dbReference type="AlphaFoldDB" id="A0A7W6KD91"/>
<feature type="transmembrane region" description="Helical" evidence="1">
    <location>
        <begin position="200"/>
        <end position="221"/>
    </location>
</feature>
<dbReference type="EMBL" id="BMHZ01000001">
    <property type="protein sequence ID" value="GGG91696.1"/>
    <property type="molecule type" value="Genomic_DNA"/>
</dbReference>
<reference evidence="2" key="4">
    <citation type="submission" date="2024-05" db="EMBL/GenBank/DDBJ databases">
        <authorList>
            <person name="Sun Q."/>
            <person name="Zhou Y."/>
        </authorList>
    </citation>
    <scope>NUCLEOTIDE SEQUENCE</scope>
    <source>
        <strain evidence="2">CGMCC 1.15287</strain>
    </source>
</reference>
<evidence type="ECO:0000313" key="3">
    <source>
        <dbReference type="EMBL" id="MBB4108605.1"/>
    </source>
</evidence>
<dbReference type="GO" id="GO:0016780">
    <property type="term" value="F:phosphotransferase activity, for other substituted phosphate groups"/>
    <property type="evidence" value="ECO:0007669"/>
    <property type="project" value="InterPro"/>
</dbReference>
<organism evidence="3 4">
    <name type="scientific">Pedobacter zeae</name>
    <dbReference type="NCBI Taxonomy" id="1737356"/>
    <lineage>
        <taxon>Bacteria</taxon>
        <taxon>Pseudomonadati</taxon>
        <taxon>Bacteroidota</taxon>
        <taxon>Sphingobacteriia</taxon>
        <taxon>Sphingobacteriales</taxon>
        <taxon>Sphingobacteriaceae</taxon>
        <taxon>Pedobacter</taxon>
    </lineage>
</organism>
<keyword evidence="1" id="KW-0472">Membrane</keyword>
<evidence type="ECO:0000313" key="4">
    <source>
        <dbReference type="Proteomes" id="UP000532273"/>
    </source>
</evidence>
<dbReference type="GO" id="GO:0016020">
    <property type="term" value="C:membrane"/>
    <property type="evidence" value="ECO:0007669"/>
    <property type="project" value="InterPro"/>
</dbReference>
<dbReference type="GO" id="GO:0008654">
    <property type="term" value="P:phospholipid biosynthetic process"/>
    <property type="evidence" value="ECO:0007669"/>
    <property type="project" value="InterPro"/>
</dbReference>
<accession>A0A7W6KD91</accession>
<feature type="transmembrane region" description="Helical" evidence="1">
    <location>
        <begin position="54"/>
        <end position="73"/>
    </location>
</feature>
<dbReference type="InterPro" id="IPR043130">
    <property type="entry name" value="CDP-OH_PTrfase_TM_dom"/>
</dbReference>
<gene>
    <name evidence="2" type="ORF">GCM10007422_00800</name>
    <name evidence="3" type="ORF">GGQ60_002586</name>
</gene>
<feature type="transmembrane region" description="Helical" evidence="1">
    <location>
        <begin position="79"/>
        <end position="99"/>
    </location>
</feature>
<feature type="transmembrane region" description="Helical" evidence="1">
    <location>
        <begin position="174"/>
        <end position="194"/>
    </location>
</feature>
<sequence>MGYKQEENIKQQQDHTNGKRVFADRKRTNILRKGEQSLILFLLKRVPEWISPNIMTGIGMFGSFVVFSAFILAHFYGQHYLLIGILGFFINWLGDSLDGRLAYYREIPRKWYGFVLDIIMDWFSIILIGFGYYWYAEGFTRILAFMFVVLYGWSMIISQLRYKITEHYQIDSGILGPTELRVIISLVLVAETLFENSITYFAMAMVALLLALNSIDTLKLLKAGDAKDREEKA</sequence>
<reference evidence="2" key="1">
    <citation type="journal article" date="2014" name="Int. J. Syst. Evol. Microbiol.">
        <title>Complete genome of a new Firmicutes species belonging to the dominant human colonic microbiota ('Ruminococcus bicirculans') reveals two chromosomes and a selective capacity to utilize plant glucans.</title>
        <authorList>
            <consortium name="NISC Comparative Sequencing Program"/>
            <person name="Wegmann U."/>
            <person name="Louis P."/>
            <person name="Goesmann A."/>
            <person name="Henrissat B."/>
            <person name="Duncan S.H."/>
            <person name="Flint H.J."/>
        </authorList>
    </citation>
    <scope>NUCLEOTIDE SEQUENCE</scope>
    <source>
        <strain evidence="2">CGMCC 1.15287</strain>
    </source>
</reference>
<protein>
    <submittedName>
        <fullName evidence="3">Phosphatidylglycerophosphate synthase</fullName>
    </submittedName>
</protein>
<evidence type="ECO:0000313" key="5">
    <source>
        <dbReference type="Proteomes" id="UP000642938"/>
    </source>
</evidence>
<dbReference type="InterPro" id="IPR000462">
    <property type="entry name" value="CDP-OH_P_trans"/>
</dbReference>